<dbReference type="Proteomes" id="UP000887565">
    <property type="component" value="Unplaced"/>
</dbReference>
<dbReference type="WBParaSite" id="nRc.2.0.1.t18164-RA">
    <property type="protein sequence ID" value="nRc.2.0.1.t18164-RA"/>
    <property type="gene ID" value="nRc.2.0.1.g18164"/>
</dbReference>
<proteinExistence type="predicted"/>
<organism evidence="1 2">
    <name type="scientific">Romanomermis culicivorax</name>
    <name type="common">Nematode worm</name>
    <dbReference type="NCBI Taxonomy" id="13658"/>
    <lineage>
        <taxon>Eukaryota</taxon>
        <taxon>Metazoa</taxon>
        <taxon>Ecdysozoa</taxon>
        <taxon>Nematoda</taxon>
        <taxon>Enoplea</taxon>
        <taxon>Dorylaimia</taxon>
        <taxon>Mermithida</taxon>
        <taxon>Mermithoidea</taxon>
        <taxon>Mermithidae</taxon>
        <taxon>Romanomermis</taxon>
    </lineage>
</organism>
<reference evidence="2" key="1">
    <citation type="submission" date="2022-11" db="UniProtKB">
        <authorList>
            <consortium name="WormBaseParasite"/>
        </authorList>
    </citation>
    <scope>IDENTIFICATION</scope>
</reference>
<keyword evidence="1" id="KW-1185">Reference proteome</keyword>
<evidence type="ECO:0000313" key="1">
    <source>
        <dbReference type="Proteomes" id="UP000887565"/>
    </source>
</evidence>
<name>A0A915IVD6_ROMCU</name>
<dbReference type="AlphaFoldDB" id="A0A915IVD6"/>
<protein>
    <submittedName>
        <fullName evidence="2">Uncharacterized protein</fullName>
    </submittedName>
</protein>
<accession>A0A915IVD6</accession>
<evidence type="ECO:0000313" key="2">
    <source>
        <dbReference type="WBParaSite" id="nRc.2.0.1.t18164-RA"/>
    </source>
</evidence>
<sequence>MAVYTCLFRRNGTDRQHVETFSPKNFSIAKAVGILDRFFCGREFCGPQLRWQFQLSNEDE</sequence>